<dbReference type="InterPro" id="IPR036974">
    <property type="entry name" value="PUA_sf"/>
</dbReference>
<dbReference type="SUPFAM" id="SSF53335">
    <property type="entry name" value="S-adenosyl-L-methionine-dependent methyltransferases"/>
    <property type="match status" value="1"/>
</dbReference>
<accession>A0A9Q0WWU2</accession>
<reference evidence="8" key="1">
    <citation type="submission" date="2022-11" db="EMBL/GenBank/DDBJ databases">
        <authorList>
            <person name="Hyden B.L."/>
            <person name="Feng K."/>
            <person name="Yates T."/>
            <person name="Jawdy S."/>
            <person name="Smart L.B."/>
            <person name="Muchero W."/>
        </authorList>
    </citation>
    <scope>NUCLEOTIDE SEQUENCE</scope>
    <source>
        <tissue evidence="8">Shoot tip</tissue>
    </source>
</reference>
<keyword evidence="5 6" id="KW-0694">RNA-binding</keyword>
<feature type="active site" description="Nucleophile" evidence="6">
    <location>
        <position position="441"/>
    </location>
</feature>
<dbReference type="InterPro" id="IPR002478">
    <property type="entry name" value="PUA"/>
</dbReference>
<evidence type="ECO:0000313" key="9">
    <source>
        <dbReference type="Proteomes" id="UP001151532"/>
    </source>
</evidence>
<feature type="binding site" evidence="6">
    <location>
        <position position="351"/>
    </location>
    <ligand>
        <name>S-adenosyl-L-methionine</name>
        <dbReference type="ChEBI" id="CHEBI:59789"/>
    </ligand>
</feature>
<gene>
    <name evidence="8" type="ORF">OIU79_017397</name>
</gene>
<dbReference type="SUPFAM" id="SSF88697">
    <property type="entry name" value="PUA domain-like"/>
    <property type="match status" value="1"/>
</dbReference>
<dbReference type="InterPro" id="IPR001678">
    <property type="entry name" value="MeTrfase_RsmB-F_NOP2_dom"/>
</dbReference>
<keyword evidence="9" id="KW-1185">Reference proteome</keyword>
<evidence type="ECO:0000256" key="6">
    <source>
        <dbReference type="PROSITE-ProRule" id="PRU01023"/>
    </source>
</evidence>
<dbReference type="Pfam" id="PF01189">
    <property type="entry name" value="Methyltr_RsmB-F"/>
    <property type="match status" value="1"/>
</dbReference>
<proteinExistence type="inferred from homology"/>
<dbReference type="InterPro" id="IPR018314">
    <property type="entry name" value="RsmB/NOL1/NOP2-like_CS"/>
</dbReference>
<evidence type="ECO:0000256" key="4">
    <source>
        <dbReference type="ARBA" id="ARBA00022691"/>
    </source>
</evidence>
<dbReference type="PROSITE" id="PS50890">
    <property type="entry name" value="PUA"/>
    <property type="match status" value="1"/>
</dbReference>
<dbReference type="Proteomes" id="UP001151532">
    <property type="component" value="Chromosome 5"/>
</dbReference>
<protein>
    <recommendedName>
        <fullName evidence="7">SAM-dependent MTase RsmB/NOP-type domain-containing protein</fullName>
    </recommendedName>
</protein>
<keyword evidence="3 6" id="KW-0808">Transferase</keyword>
<evidence type="ECO:0000256" key="1">
    <source>
        <dbReference type="ARBA" id="ARBA00007494"/>
    </source>
</evidence>
<dbReference type="InterPro" id="IPR049560">
    <property type="entry name" value="MeTrfase_RsmB-F_NOP2_cat"/>
</dbReference>
<feature type="domain" description="SAM-dependent MTase RsmB/NOP-type" evidence="7">
    <location>
        <begin position="209"/>
        <end position="521"/>
    </location>
</feature>
<dbReference type="Gene3D" id="3.40.50.150">
    <property type="entry name" value="Vaccinia Virus protein VP39"/>
    <property type="match status" value="1"/>
</dbReference>
<dbReference type="InterPro" id="IPR023267">
    <property type="entry name" value="RCMT"/>
</dbReference>
<organism evidence="8 9">
    <name type="scientific">Salix purpurea</name>
    <name type="common">Purple osier willow</name>
    <dbReference type="NCBI Taxonomy" id="77065"/>
    <lineage>
        <taxon>Eukaryota</taxon>
        <taxon>Viridiplantae</taxon>
        <taxon>Streptophyta</taxon>
        <taxon>Embryophyta</taxon>
        <taxon>Tracheophyta</taxon>
        <taxon>Spermatophyta</taxon>
        <taxon>Magnoliopsida</taxon>
        <taxon>eudicotyledons</taxon>
        <taxon>Gunneridae</taxon>
        <taxon>Pentapetalae</taxon>
        <taxon>rosids</taxon>
        <taxon>fabids</taxon>
        <taxon>Malpighiales</taxon>
        <taxon>Salicaceae</taxon>
        <taxon>Saliceae</taxon>
        <taxon>Salix</taxon>
    </lineage>
</organism>
<dbReference type="EMBL" id="JAPFFK010000002">
    <property type="protein sequence ID" value="KAJ6773946.1"/>
    <property type="molecule type" value="Genomic_DNA"/>
</dbReference>
<feature type="binding site" evidence="6">
    <location>
        <position position="390"/>
    </location>
    <ligand>
        <name>S-adenosyl-L-methionine</name>
        <dbReference type="ChEBI" id="CHEBI:59789"/>
    </ligand>
</feature>
<dbReference type="PROSITE" id="PS51686">
    <property type="entry name" value="SAM_MT_RSMB_NOP"/>
    <property type="match status" value="1"/>
</dbReference>
<dbReference type="PANTHER" id="PTHR22807">
    <property type="entry name" value="NOP2 YEAST -RELATED NOL1/NOP2/FMU SUN DOMAIN-CONTAINING"/>
    <property type="match status" value="1"/>
</dbReference>
<dbReference type="PROSITE" id="PS01153">
    <property type="entry name" value="NOL1_NOP2_SUN"/>
    <property type="match status" value="1"/>
</dbReference>
<dbReference type="Pfam" id="PF01472">
    <property type="entry name" value="PUA"/>
    <property type="match status" value="1"/>
</dbReference>
<evidence type="ECO:0000256" key="2">
    <source>
        <dbReference type="ARBA" id="ARBA00022603"/>
    </source>
</evidence>
<feature type="binding site" evidence="6">
    <location>
        <begin position="302"/>
        <end position="308"/>
    </location>
    <ligand>
        <name>S-adenosyl-L-methionine</name>
        <dbReference type="ChEBI" id="CHEBI:59789"/>
    </ligand>
</feature>
<dbReference type="InterPro" id="IPR029063">
    <property type="entry name" value="SAM-dependent_MTases_sf"/>
</dbReference>
<dbReference type="InterPro" id="IPR015947">
    <property type="entry name" value="PUA-like_sf"/>
</dbReference>
<reference evidence="8" key="2">
    <citation type="journal article" date="2023" name="Int. J. Mol. Sci.">
        <title>De Novo Assembly and Annotation of 11 Diverse Shrub Willow (Salix) Genomes Reveals Novel Gene Organization in Sex-Linked Regions.</title>
        <authorList>
            <person name="Hyden B."/>
            <person name="Feng K."/>
            <person name="Yates T.B."/>
            <person name="Jawdy S."/>
            <person name="Cereghino C."/>
            <person name="Smart L.B."/>
            <person name="Muchero W."/>
        </authorList>
    </citation>
    <scope>NUCLEOTIDE SEQUENCE</scope>
    <source>
        <tissue evidence="8">Shoot tip</tissue>
    </source>
</reference>
<dbReference type="PRINTS" id="PR02008">
    <property type="entry name" value="RCMTFAMILY"/>
</dbReference>
<dbReference type="GO" id="GO:0008173">
    <property type="term" value="F:RNA methyltransferase activity"/>
    <property type="evidence" value="ECO:0007669"/>
    <property type="project" value="InterPro"/>
</dbReference>
<sequence>MKKARDLNLLLKTTRRISSTPKMDPSDRYCFSPILRWNPEVENYFIKAYGADHFSVISKALTRPSSYSCVRVNTLKSTSDAVIEKLLKIIKEKGFDGDCHGKEGPELDENVGSPPEESLKKGPIVKCQIPGLDYVLFVKGSGPHVIDYGYVPGAPPKEVIVSRKCAEAVLRGAQVFVPGVLACSAHVEKGDTIAVSVAIEQRNPNGGWASGMTRGTVLQGLQTDPYYFERNGLYIGQGTTTMSRAGLFRASEGIAVDMNDRVFRLPSFYDVLEGEIFLQNLPSIVAAHALDPQKGERILDMCAAPGGKTTAIAILMKDEGELVAIDRSHNKAQDNVSNAIEDGGTYVSKADIRKAMRRMRNGPGRNQCLGGRVENSKGFYPDSFDRVLLDAPCSALGLRPRLFVGEETIDSLKRHATYQRRMFDQAVKLVRPGGVIVYSTCTINPGENEALVRYALNTYKFLSLASQNPRIGGPGLVGSCEFPDGRTEEWLRPGEENFVQRFDPSSSLDTIGFFIAKFSVGSKDDNFGLEMHETVEFWKKIRRAGNCGGCRKTSYYSPTSYCTYVAIYWLNFEFSVPGVFSFGFYDG</sequence>
<keyword evidence="2 6" id="KW-0489">Methyltransferase</keyword>
<dbReference type="GO" id="GO:0001510">
    <property type="term" value="P:RNA methylation"/>
    <property type="evidence" value="ECO:0007669"/>
    <property type="project" value="InterPro"/>
</dbReference>
<dbReference type="AlphaFoldDB" id="A0A9Q0WWU2"/>
<dbReference type="Gene3D" id="2.30.130.10">
    <property type="entry name" value="PUA domain"/>
    <property type="match status" value="1"/>
</dbReference>
<evidence type="ECO:0000313" key="8">
    <source>
        <dbReference type="EMBL" id="KAJ6773946.1"/>
    </source>
</evidence>
<comment type="caution">
    <text evidence="8">The sequence shown here is derived from an EMBL/GenBank/DDBJ whole genome shotgun (WGS) entry which is preliminary data.</text>
</comment>
<evidence type="ECO:0000259" key="7">
    <source>
        <dbReference type="PROSITE" id="PS51686"/>
    </source>
</evidence>
<keyword evidence="4 6" id="KW-0949">S-adenosyl-L-methionine</keyword>
<dbReference type="CDD" id="cd02440">
    <property type="entry name" value="AdoMet_MTases"/>
    <property type="match status" value="1"/>
</dbReference>
<dbReference type="PANTHER" id="PTHR22807:SF34">
    <property type="entry name" value="TRNA (CYTOSINE(72)-C(5))-METHYLTRANSFERASE NSUN6"/>
    <property type="match status" value="1"/>
</dbReference>
<evidence type="ECO:0000256" key="3">
    <source>
        <dbReference type="ARBA" id="ARBA00022679"/>
    </source>
</evidence>
<feature type="binding site" evidence="6">
    <location>
        <position position="326"/>
    </location>
    <ligand>
        <name>S-adenosyl-L-methionine</name>
        <dbReference type="ChEBI" id="CHEBI:59789"/>
    </ligand>
</feature>
<evidence type="ECO:0000256" key="5">
    <source>
        <dbReference type="ARBA" id="ARBA00022884"/>
    </source>
</evidence>
<dbReference type="CDD" id="cd21150">
    <property type="entry name" value="PUA_NSun6-like"/>
    <property type="match status" value="1"/>
</dbReference>
<dbReference type="GO" id="GO:0003723">
    <property type="term" value="F:RNA binding"/>
    <property type="evidence" value="ECO:0007669"/>
    <property type="project" value="UniProtKB-UniRule"/>
</dbReference>
<comment type="similarity">
    <text evidence="1 6">Belongs to the class I-like SAM-binding methyltransferase superfamily. RsmB/NOP family.</text>
</comment>
<name>A0A9Q0WWU2_SALPP</name>
<dbReference type="OrthoDB" id="260824at2759"/>